<dbReference type="InterPro" id="IPR002293">
    <property type="entry name" value="AA/rel_permease1"/>
</dbReference>
<keyword evidence="5 6" id="KW-0472">Membrane</keyword>
<dbReference type="GO" id="GO:0015171">
    <property type="term" value="F:amino acid transmembrane transporter activity"/>
    <property type="evidence" value="ECO:0007669"/>
    <property type="project" value="TreeGrafter"/>
</dbReference>
<evidence type="ECO:0000256" key="2">
    <source>
        <dbReference type="ARBA" id="ARBA00022448"/>
    </source>
</evidence>
<feature type="transmembrane region" description="Helical" evidence="6">
    <location>
        <begin position="360"/>
        <end position="381"/>
    </location>
</feature>
<feature type="transmembrane region" description="Helical" evidence="6">
    <location>
        <begin position="444"/>
        <end position="462"/>
    </location>
</feature>
<gene>
    <name evidence="7" type="ORF">CVO77_13130</name>
</gene>
<keyword evidence="4 6" id="KW-1133">Transmembrane helix</keyword>
<dbReference type="EMBL" id="PHFW01000003">
    <property type="protein sequence ID" value="PQM26036.1"/>
    <property type="molecule type" value="Genomic_DNA"/>
</dbReference>
<keyword evidence="8" id="KW-1185">Reference proteome</keyword>
<evidence type="ECO:0000256" key="6">
    <source>
        <dbReference type="SAM" id="Phobius"/>
    </source>
</evidence>
<evidence type="ECO:0000256" key="3">
    <source>
        <dbReference type="ARBA" id="ARBA00022692"/>
    </source>
</evidence>
<protein>
    <submittedName>
        <fullName evidence="7">Amino acid permease</fullName>
    </submittedName>
</protein>
<dbReference type="PANTHER" id="PTHR43243">
    <property type="entry name" value="INNER MEMBRANE TRANSPORTER YGJI-RELATED"/>
    <property type="match status" value="1"/>
</dbReference>
<dbReference type="AlphaFoldDB" id="A0A2S8B100"/>
<feature type="transmembrane region" description="Helical" evidence="6">
    <location>
        <begin position="94"/>
        <end position="118"/>
    </location>
</feature>
<keyword evidence="3 6" id="KW-0812">Transmembrane</keyword>
<feature type="transmembrane region" description="Helical" evidence="6">
    <location>
        <begin position="224"/>
        <end position="243"/>
    </location>
</feature>
<reference evidence="8" key="1">
    <citation type="submission" date="2017-11" db="EMBL/GenBank/DDBJ databases">
        <title>The complete genome sequence of Sphingopyxis pomeranensis sp. nov. strain WS5A3p.</title>
        <authorList>
            <person name="Kaminski M.A."/>
        </authorList>
    </citation>
    <scope>NUCLEOTIDE SEQUENCE [LARGE SCALE GENOMIC DNA]</scope>
    <source>
        <strain evidence="8">WS5A3p</strain>
    </source>
</reference>
<evidence type="ECO:0000256" key="4">
    <source>
        <dbReference type="ARBA" id="ARBA00022989"/>
    </source>
</evidence>
<evidence type="ECO:0000256" key="5">
    <source>
        <dbReference type="ARBA" id="ARBA00023136"/>
    </source>
</evidence>
<dbReference type="Proteomes" id="UP000238954">
    <property type="component" value="Chromosome"/>
</dbReference>
<sequence>MTQVAAIDDAEPTLRPHLGLWHLIAAGVGSTIGSGIFVITGTAAAQYAGPAISLSFILAAAVCLCTAYCYGELAGLLPKSGGAYSYALASSGPLIGWTVGWCLVLEYLVACSTVAVGWSSYFTDLVASMGVRIPDWIATAPINFDKAGHPVATGALFNLPAALIVGLVTMLLIVGIKETNRANIAMVVIKVGIILLVVGFGAAYVRAEHFTPYIPENRGSYGEFGWSGVLRGSAVIFYAFLGFDGVSTSAQESRNPQRDIGWGIIGALAACTVLYVAMAVVMTGMADYRTLNVANPVSVALAAAGGDLDWLRTLVNIGVVIGLASAILMGLYGQSRILYVMAQDRMVPPIFARIAPRFRTPAVGTVIVGAACALIAGLFPIDILGELVSIGSLLAFAFVCWSVLVLRRRMPDAPRPFRTPLSPLLPAVGIASSLYLMVSLPGDTWIRLLLWMAVGMMIYLGYSRPRRRAGGLSA</sequence>
<dbReference type="GO" id="GO:0016020">
    <property type="term" value="C:membrane"/>
    <property type="evidence" value="ECO:0007669"/>
    <property type="project" value="UniProtKB-SubCell"/>
</dbReference>
<evidence type="ECO:0000313" key="7">
    <source>
        <dbReference type="EMBL" id="PQM26036.1"/>
    </source>
</evidence>
<evidence type="ECO:0000256" key="1">
    <source>
        <dbReference type="ARBA" id="ARBA00004141"/>
    </source>
</evidence>
<dbReference type="Pfam" id="PF13520">
    <property type="entry name" value="AA_permease_2"/>
    <property type="match status" value="1"/>
</dbReference>
<dbReference type="OrthoDB" id="9804700at2"/>
<feature type="transmembrane region" description="Helical" evidence="6">
    <location>
        <begin position="155"/>
        <end position="176"/>
    </location>
</feature>
<dbReference type="PIRSF" id="PIRSF006060">
    <property type="entry name" value="AA_transporter"/>
    <property type="match status" value="1"/>
</dbReference>
<feature type="transmembrane region" description="Helical" evidence="6">
    <location>
        <begin position="183"/>
        <end position="204"/>
    </location>
</feature>
<keyword evidence="2" id="KW-0813">Transport</keyword>
<evidence type="ECO:0000313" key="8">
    <source>
        <dbReference type="Proteomes" id="UP000238954"/>
    </source>
</evidence>
<feature type="transmembrane region" description="Helical" evidence="6">
    <location>
        <begin position="264"/>
        <end position="286"/>
    </location>
</feature>
<accession>A0A2S8B100</accession>
<name>A0A2S8B100_9SPHN</name>
<feature type="transmembrane region" description="Helical" evidence="6">
    <location>
        <begin position="419"/>
        <end position="438"/>
    </location>
</feature>
<feature type="transmembrane region" description="Helical" evidence="6">
    <location>
        <begin position="51"/>
        <end position="73"/>
    </location>
</feature>
<feature type="transmembrane region" description="Helical" evidence="6">
    <location>
        <begin position="387"/>
        <end position="407"/>
    </location>
</feature>
<feature type="transmembrane region" description="Helical" evidence="6">
    <location>
        <begin position="317"/>
        <end position="339"/>
    </location>
</feature>
<dbReference type="PANTHER" id="PTHR43243:SF4">
    <property type="entry name" value="CATIONIC AMINO ACID TRANSPORTER 4"/>
    <property type="match status" value="1"/>
</dbReference>
<dbReference type="Gene3D" id="1.20.1740.10">
    <property type="entry name" value="Amino acid/polyamine transporter I"/>
    <property type="match status" value="1"/>
</dbReference>
<organism evidence="7 8">
    <name type="scientific">Sphingopyxis lindanitolerans</name>
    <dbReference type="NCBI Taxonomy" id="2054227"/>
    <lineage>
        <taxon>Bacteria</taxon>
        <taxon>Pseudomonadati</taxon>
        <taxon>Pseudomonadota</taxon>
        <taxon>Alphaproteobacteria</taxon>
        <taxon>Sphingomonadales</taxon>
        <taxon>Sphingomonadaceae</taxon>
        <taxon>Sphingopyxis</taxon>
    </lineage>
</organism>
<comment type="subcellular location">
    <subcellularLocation>
        <location evidence="1">Membrane</location>
        <topology evidence="1">Multi-pass membrane protein</topology>
    </subcellularLocation>
</comment>
<comment type="caution">
    <text evidence="7">The sequence shown here is derived from an EMBL/GenBank/DDBJ whole genome shotgun (WGS) entry which is preliminary data.</text>
</comment>
<feature type="transmembrane region" description="Helical" evidence="6">
    <location>
        <begin position="20"/>
        <end position="45"/>
    </location>
</feature>
<proteinExistence type="predicted"/>
<dbReference type="RefSeq" id="WP_105999417.1">
    <property type="nucleotide sequence ID" value="NZ_CM009578.1"/>
</dbReference>